<dbReference type="SMART" id="SM00448">
    <property type="entry name" value="REC"/>
    <property type="match status" value="1"/>
</dbReference>
<keyword evidence="6" id="KW-0805">Transcription regulation</keyword>
<name>S0FWZ9_RUMCE</name>
<feature type="domain" description="HTH araC/xylS-type" evidence="11">
    <location>
        <begin position="441"/>
        <end position="539"/>
    </location>
</feature>
<comment type="function">
    <text evidence="9">May play the central regulatory role in sporulation. It may be an element of the effector pathway responsible for the activation of sporulation genes in response to nutritional stress. Spo0A may act in concert with spo0H (a sigma factor) to control the expression of some genes that are critical to the sporulation process.</text>
</comment>
<dbReference type="InterPro" id="IPR018060">
    <property type="entry name" value="HTH_AraC"/>
</dbReference>
<evidence type="ECO:0000256" key="10">
    <source>
        <dbReference type="PROSITE-ProRule" id="PRU00169"/>
    </source>
</evidence>
<organism evidence="13 14">
    <name type="scientific">Ruminiclostridium cellobioparum subsp. termitidis CT1112</name>
    <dbReference type="NCBI Taxonomy" id="1195236"/>
    <lineage>
        <taxon>Bacteria</taxon>
        <taxon>Bacillati</taxon>
        <taxon>Bacillota</taxon>
        <taxon>Clostridia</taxon>
        <taxon>Eubacteriales</taxon>
        <taxon>Oscillospiraceae</taxon>
        <taxon>Ruminiclostridium</taxon>
    </lineage>
</organism>
<dbReference type="InterPro" id="IPR011006">
    <property type="entry name" value="CheY-like_superfamily"/>
</dbReference>
<feature type="domain" description="Response regulatory" evidence="12">
    <location>
        <begin position="3"/>
        <end position="120"/>
    </location>
</feature>
<dbReference type="SUPFAM" id="SSF46689">
    <property type="entry name" value="Homeodomain-like"/>
    <property type="match status" value="2"/>
</dbReference>
<dbReference type="SMART" id="SM00342">
    <property type="entry name" value="HTH_ARAC"/>
    <property type="match status" value="1"/>
</dbReference>
<dbReference type="GO" id="GO:0005737">
    <property type="term" value="C:cytoplasm"/>
    <property type="evidence" value="ECO:0007669"/>
    <property type="project" value="UniProtKB-SubCell"/>
</dbReference>
<sequence length="542" mass="63210">MYKMIIVDDNFYDRDDALSIVNWDELFVKVTETFSNAIDAIEKMQEYKPDIILTDIQMPKMTGMEFIKAAKEINPCVKVVIMSCYSEFEYAREALKLDVAAYITKPLQNDEISNVFGTLIAKMNEETELAKEKEEIKKRLQESFPILKERFIRSFILEGSHDEEALWNQMKYFNIPIKKGIYQVLVMEIDDLEVLRNLSMEQKQLIEIKVSNIVEKCFSNYSSSMEEIIVIQVDAIHFIILFNVTVYGFLINGDNTAVQLSRKIMEQIRCSGLPEMTLVLGKAFGRITETHLQYKECLNAMRHKFFVGKGHLLNIDELKEGEEAAAIDLDTLKSDIRMILLSNQPNQVMSFMAKYFSGKDCTMSEHSVKDLTYSIIICIQLVMAEINLDFEEIFTQRSVVWKKLIEFETILDIQQWVKNILFSAQTWIADKNSLKSRKVVEEVRKYIEEYLDQELTVQNIADRVFFSPNYLNSLFQHETGETIPQYIVRVRMEKAKKLLLNTNMKLYEIVEEVGYKHTAYFNSLFKSCAGVTPKEYREGKRR</sequence>
<proteinExistence type="predicted"/>
<evidence type="ECO:0000256" key="5">
    <source>
        <dbReference type="ARBA" id="ARBA00023012"/>
    </source>
</evidence>
<dbReference type="SUPFAM" id="SSF52172">
    <property type="entry name" value="CheY-like"/>
    <property type="match status" value="1"/>
</dbReference>
<protein>
    <recommendedName>
        <fullName evidence="2">Stage 0 sporulation protein A homolog</fullName>
    </recommendedName>
</protein>
<dbReference type="Pfam" id="PF00072">
    <property type="entry name" value="Response_reg"/>
    <property type="match status" value="1"/>
</dbReference>
<keyword evidence="4 10" id="KW-0597">Phosphoprotein</keyword>
<dbReference type="Proteomes" id="UP000014155">
    <property type="component" value="Unassembled WGS sequence"/>
</dbReference>
<dbReference type="GO" id="GO:0043565">
    <property type="term" value="F:sequence-specific DNA binding"/>
    <property type="evidence" value="ECO:0007669"/>
    <property type="project" value="InterPro"/>
</dbReference>
<evidence type="ECO:0000256" key="2">
    <source>
        <dbReference type="ARBA" id="ARBA00018672"/>
    </source>
</evidence>
<keyword evidence="7" id="KW-0238">DNA-binding</keyword>
<dbReference type="RefSeq" id="WP_004623429.1">
    <property type="nucleotide sequence ID" value="NZ_AORV01000015.1"/>
</dbReference>
<dbReference type="PATRIC" id="fig|1195236.3.peg.551"/>
<evidence type="ECO:0000313" key="14">
    <source>
        <dbReference type="Proteomes" id="UP000014155"/>
    </source>
</evidence>
<dbReference type="GO" id="GO:0003700">
    <property type="term" value="F:DNA-binding transcription factor activity"/>
    <property type="evidence" value="ECO:0007669"/>
    <property type="project" value="InterPro"/>
</dbReference>
<keyword evidence="5" id="KW-0902">Two-component regulatory system</keyword>
<dbReference type="eggNOG" id="COG2207">
    <property type="taxonomic scope" value="Bacteria"/>
</dbReference>
<comment type="caution">
    <text evidence="13">The sequence shown here is derived from an EMBL/GenBank/DDBJ whole genome shotgun (WGS) entry which is preliminary data.</text>
</comment>
<dbReference type="AlphaFoldDB" id="S0FWZ9"/>
<evidence type="ECO:0000259" key="11">
    <source>
        <dbReference type="PROSITE" id="PS01124"/>
    </source>
</evidence>
<dbReference type="Gene3D" id="3.40.50.2300">
    <property type="match status" value="1"/>
</dbReference>
<dbReference type="InterPro" id="IPR020449">
    <property type="entry name" value="Tscrpt_reg_AraC-type_HTH"/>
</dbReference>
<gene>
    <name evidence="13" type="ORF">CTER_0246</name>
</gene>
<dbReference type="PANTHER" id="PTHR42713:SF3">
    <property type="entry name" value="TRANSCRIPTIONAL REGULATORY PROTEIN HPTR"/>
    <property type="match status" value="1"/>
</dbReference>
<dbReference type="PROSITE" id="PS50110">
    <property type="entry name" value="RESPONSE_REGULATORY"/>
    <property type="match status" value="1"/>
</dbReference>
<evidence type="ECO:0000256" key="6">
    <source>
        <dbReference type="ARBA" id="ARBA00023015"/>
    </source>
</evidence>
<dbReference type="EMBL" id="AORV01000015">
    <property type="protein sequence ID" value="EMS73684.1"/>
    <property type="molecule type" value="Genomic_DNA"/>
</dbReference>
<dbReference type="GO" id="GO:0000160">
    <property type="term" value="P:phosphorelay signal transduction system"/>
    <property type="evidence" value="ECO:0007669"/>
    <property type="project" value="UniProtKB-KW"/>
</dbReference>
<evidence type="ECO:0000256" key="7">
    <source>
        <dbReference type="ARBA" id="ARBA00023125"/>
    </source>
</evidence>
<feature type="modified residue" description="4-aspartylphosphate" evidence="10">
    <location>
        <position position="55"/>
    </location>
</feature>
<evidence type="ECO:0000256" key="1">
    <source>
        <dbReference type="ARBA" id="ARBA00004496"/>
    </source>
</evidence>
<evidence type="ECO:0000256" key="4">
    <source>
        <dbReference type="ARBA" id="ARBA00022553"/>
    </source>
</evidence>
<keyword evidence="14" id="KW-1185">Reference proteome</keyword>
<dbReference type="InterPro" id="IPR001789">
    <property type="entry name" value="Sig_transdc_resp-reg_receiver"/>
</dbReference>
<dbReference type="PANTHER" id="PTHR42713">
    <property type="entry name" value="HISTIDINE KINASE-RELATED"/>
    <property type="match status" value="1"/>
</dbReference>
<dbReference type="STRING" id="1195236.CTER_0246"/>
<dbReference type="Gene3D" id="1.10.10.60">
    <property type="entry name" value="Homeodomain-like"/>
    <property type="match status" value="2"/>
</dbReference>
<evidence type="ECO:0000256" key="3">
    <source>
        <dbReference type="ARBA" id="ARBA00022490"/>
    </source>
</evidence>
<dbReference type="InterPro" id="IPR051552">
    <property type="entry name" value="HptR"/>
</dbReference>
<dbReference type="InterPro" id="IPR009057">
    <property type="entry name" value="Homeodomain-like_sf"/>
</dbReference>
<evidence type="ECO:0000256" key="8">
    <source>
        <dbReference type="ARBA" id="ARBA00023163"/>
    </source>
</evidence>
<evidence type="ECO:0000259" key="12">
    <source>
        <dbReference type="PROSITE" id="PS50110"/>
    </source>
</evidence>
<dbReference type="PROSITE" id="PS01124">
    <property type="entry name" value="HTH_ARAC_FAMILY_2"/>
    <property type="match status" value="1"/>
</dbReference>
<reference evidence="13 14" key="1">
    <citation type="journal article" date="2013" name="Genome Announc.">
        <title>Draft Genome Sequence of the Cellulolytic, Mesophilic, Anaerobic Bacterium Clostridium termitidis Strain CT1112 (DSM 5398).</title>
        <authorList>
            <person name="Lal S."/>
            <person name="Ramachandran U."/>
            <person name="Zhang X."/>
            <person name="Munir R."/>
            <person name="Sparling R."/>
            <person name="Levin D.B."/>
        </authorList>
    </citation>
    <scope>NUCLEOTIDE SEQUENCE [LARGE SCALE GENOMIC DNA]</scope>
    <source>
        <strain evidence="13 14">CT1112</strain>
    </source>
</reference>
<evidence type="ECO:0000313" key="13">
    <source>
        <dbReference type="EMBL" id="EMS73684.1"/>
    </source>
</evidence>
<accession>S0FWZ9</accession>
<comment type="subcellular location">
    <subcellularLocation>
        <location evidence="1">Cytoplasm</location>
    </subcellularLocation>
</comment>
<evidence type="ECO:0000256" key="9">
    <source>
        <dbReference type="ARBA" id="ARBA00024867"/>
    </source>
</evidence>
<dbReference type="PRINTS" id="PR00032">
    <property type="entry name" value="HTHARAC"/>
</dbReference>
<keyword evidence="3" id="KW-0963">Cytoplasm</keyword>
<dbReference type="Pfam" id="PF12833">
    <property type="entry name" value="HTH_18"/>
    <property type="match status" value="1"/>
</dbReference>
<dbReference type="CDD" id="cd17536">
    <property type="entry name" value="REC_YesN-like"/>
    <property type="match status" value="1"/>
</dbReference>
<keyword evidence="8" id="KW-0804">Transcription</keyword>
<dbReference type="eggNOG" id="COG4753">
    <property type="taxonomic scope" value="Bacteria"/>
</dbReference>